<organism evidence="16 17">
    <name type="scientific">Mya arenaria</name>
    <name type="common">Soft-shell clam</name>
    <dbReference type="NCBI Taxonomy" id="6604"/>
    <lineage>
        <taxon>Eukaryota</taxon>
        <taxon>Metazoa</taxon>
        <taxon>Spiralia</taxon>
        <taxon>Lophotrochozoa</taxon>
        <taxon>Mollusca</taxon>
        <taxon>Bivalvia</taxon>
        <taxon>Autobranchia</taxon>
        <taxon>Heteroconchia</taxon>
        <taxon>Euheterodonta</taxon>
        <taxon>Imparidentia</taxon>
        <taxon>Neoheterodontei</taxon>
        <taxon>Myida</taxon>
        <taxon>Myoidea</taxon>
        <taxon>Myidae</taxon>
        <taxon>Mya</taxon>
    </lineage>
</organism>
<comment type="function">
    <text evidence="1">Accessory subunit of the mitochondrial membrane respiratory chain NADH dehydrogenase (Complex I), that is believed not to be involved in catalysis. Complex I functions in the transfer of electrons from NADH to the respiratory chain. The immediate electron acceptor for the enzyme is believed to be ubiquinone.</text>
</comment>
<gene>
    <name evidence="16" type="ORF">MAR_037219</name>
</gene>
<dbReference type="PANTHER" id="PTHR12485">
    <property type="entry name" value="NADH-UBIQUINONE OXIDOREDUCTASE SUBUNIT B"/>
    <property type="match status" value="1"/>
</dbReference>
<evidence type="ECO:0000256" key="3">
    <source>
        <dbReference type="ARBA" id="ARBA00005482"/>
    </source>
</evidence>
<evidence type="ECO:0000256" key="12">
    <source>
        <dbReference type="ARBA" id="ARBA00023136"/>
    </source>
</evidence>
<comment type="subcellular location">
    <subcellularLocation>
        <location evidence="2">Mitochondrion inner membrane</location>
        <topology evidence="2">Peripheral membrane protein</topology>
        <orientation evidence="2">Matrix side</orientation>
    </subcellularLocation>
</comment>
<feature type="region of interest" description="Disordered" evidence="15">
    <location>
        <begin position="79"/>
        <end position="102"/>
    </location>
</feature>
<evidence type="ECO:0000256" key="15">
    <source>
        <dbReference type="SAM" id="MobiDB-lite"/>
    </source>
</evidence>
<comment type="subunit">
    <text evidence="4">Complex I is composed of 45 different subunits.</text>
</comment>
<sequence>MAGEYTPIIRYVFNLLGRRNVKDALRMPGDLSARTQPPPVLPEGPSHKLAANYYCTRDGRRMAAPPTTVYSGSQKLITSGSQVTQKTPVAAPKMPGNVEMFE</sequence>
<evidence type="ECO:0000256" key="2">
    <source>
        <dbReference type="ARBA" id="ARBA00004443"/>
    </source>
</evidence>
<keyword evidence="17" id="KW-1185">Reference proteome</keyword>
<name>A0ABY7FNB5_MYAAR</name>
<keyword evidence="12" id="KW-0472">Membrane</keyword>
<keyword evidence="9" id="KW-0249">Electron transport</keyword>
<evidence type="ECO:0000313" key="17">
    <source>
        <dbReference type="Proteomes" id="UP001164746"/>
    </source>
</evidence>
<keyword evidence="6" id="KW-0813">Transport</keyword>
<accession>A0ABY7FNB5</accession>
<dbReference type="PANTHER" id="PTHR12485:SF1">
    <property type="entry name" value="NADH DEHYDROGENASE [UBIQUINONE] 1 ALPHA SUBCOMPLEX SUBUNIT 7"/>
    <property type="match status" value="1"/>
</dbReference>
<evidence type="ECO:0000256" key="1">
    <source>
        <dbReference type="ARBA" id="ARBA00003195"/>
    </source>
</evidence>
<evidence type="ECO:0000256" key="8">
    <source>
        <dbReference type="ARBA" id="ARBA00022792"/>
    </source>
</evidence>
<evidence type="ECO:0000256" key="11">
    <source>
        <dbReference type="ARBA" id="ARBA00023128"/>
    </source>
</evidence>
<protein>
    <recommendedName>
        <fullName evidence="5">NADH dehydrogenase [ubiquinone] 1 alpha subcomplex subunit 7</fullName>
    </recommendedName>
    <alternativeName>
        <fullName evidence="14">Complex I-B14.5a</fullName>
    </alternativeName>
    <alternativeName>
        <fullName evidence="13">NADH-ubiquinone oxidoreductase subunit B14.5a</fullName>
    </alternativeName>
</protein>
<evidence type="ECO:0000256" key="9">
    <source>
        <dbReference type="ARBA" id="ARBA00022982"/>
    </source>
</evidence>
<dbReference type="Pfam" id="PF07347">
    <property type="entry name" value="CI-B14_5a"/>
    <property type="match status" value="1"/>
</dbReference>
<proteinExistence type="inferred from homology"/>
<evidence type="ECO:0000256" key="13">
    <source>
        <dbReference type="ARBA" id="ARBA00030360"/>
    </source>
</evidence>
<dbReference type="Proteomes" id="UP001164746">
    <property type="component" value="Chromosome 13"/>
</dbReference>
<evidence type="ECO:0000256" key="10">
    <source>
        <dbReference type="ARBA" id="ARBA00022990"/>
    </source>
</evidence>
<evidence type="ECO:0000256" key="7">
    <source>
        <dbReference type="ARBA" id="ARBA00022660"/>
    </source>
</evidence>
<reference evidence="16" key="1">
    <citation type="submission" date="2022-11" db="EMBL/GenBank/DDBJ databases">
        <title>Centuries of genome instability and evolution in soft-shell clam transmissible cancer (bioRxiv).</title>
        <authorList>
            <person name="Hart S.F.M."/>
            <person name="Yonemitsu M.A."/>
            <person name="Giersch R.M."/>
            <person name="Beal B.F."/>
            <person name="Arriagada G."/>
            <person name="Davis B.W."/>
            <person name="Ostrander E.A."/>
            <person name="Goff S.P."/>
            <person name="Metzger M.J."/>
        </authorList>
    </citation>
    <scope>NUCLEOTIDE SEQUENCE</scope>
    <source>
        <strain evidence="16">MELC-2E11</strain>
        <tissue evidence="16">Siphon/mantle</tissue>
    </source>
</reference>
<evidence type="ECO:0000256" key="6">
    <source>
        <dbReference type="ARBA" id="ARBA00022448"/>
    </source>
</evidence>
<evidence type="ECO:0000256" key="4">
    <source>
        <dbReference type="ARBA" id="ARBA00011533"/>
    </source>
</evidence>
<keyword evidence="8" id="KW-0999">Mitochondrion inner membrane</keyword>
<evidence type="ECO:0000256" key="14">
    <source>
        <dbReference type="ARBA" id="ARBA00033401"/>
    </source>
</evidence>
<keyword evidence="7" id="KW-0679">Respiratory chain</keyword>
<dbReference type="InterPro" id="IPR009947">
    <property type="entry name" value="NDUA7"/>
</dbReference>
<keyword evidence="10" id="KW-0007">Acetylation</keyword>
<dbReference type="EMBL" id="CP111024">
    <property type="protein sequence ID" value="WAR23550.1"/>
    <property type="molecule type" value="Genomic_DNA"/>
</dbReference>
<evidence type="ECO:0000313" key="16">
    <source>
        <dbReference type="EMBL" id="WAR23550.1"/>
    </source>
</evidence>
<keyword evidence="11" id="KW-0496">Mitochondrion</keyword>
<comment type="similarity">
    <text evidence="3">Belongs to the complex I NDUFA7 subunit family.</text>
</comment>
<evidence type="ECO:0000256" key="5">
    <source>
        <dbReference type="ARBA" id="ARBA00016383"/>
    </source>
</evidence>